<dbReference type="GO" id="GO:0000015">
    <property type="term" value="C:phosphopyruvate hydratase complex"/>
    <property type="evidence" value="ECO:0007669"/>
    <property type="project" value="InterPro"/>
</dbReference>
<dbReference type="PRINTS" id="PR00148">
    <property type="entry name" value="ENOLASE"/>
</dbReference>
<evidence type="ECO:0000256" key="3">
    <source>
        <dbReference type="ARBA" id="ARBA00009604"/>
    </source>
</evidence>
<dbReference type="InterPro" id="IPR020810">
    <property type="entry name" value="Enolase_C"/>
</dbReference>
<evidence type="ECO:0000256" key="1">
    <source>
        <dbReference type="ARBA" id="ARBA00001946"/>
    </source>
</evidence>
<feature type="domain" description="Enolase N-terminal" evidence="9">
    <location>
        <begin position="4"/>
        <end position="132"/>
    </location>
</feature>
<reference evidence="10" key="1">
    <citation type="submission" date="2021-03" db="EMBL/GenBank/DDBJ databases">
        <authorList>
            <person name="Jaffe A."/>
        </authorList>
    </citation>
    <scope>NUCLEOTIDE SEQUENCE</scope>
    <source>
        <strain evidence="10">RIFCSPLOWO2_01_FULL_43_13</strain>
    </source>
</reference>
<evidence type="ECO:0000259" key="9">
    <source>
        <dbReference type="SMART" id="SM01193"/>
    </source>
</evidence>
<dbReference type="PROSITE" id="PS00164">
    <property type="entry name" value="ENOLASE"/>
    <property type="match status" value="1"/>
</dbReference>
<dbReference type="HAMAP" id="MF_00318">
    <property type="entry name" value="Enolase"/>
    <property type="match status" value="1"/>
</dbReference>
<evidence type="ECO:0000256" key="4">
    <source>
        <dbReference type="ARBA" id="ARBA00012058"/>
    </source>
</evidence>
<dbReference type="SFLD" id="SFLDF00002">
    <property type="entry name" value="enolase"/>
    <property type="match status" value="1"/>
</dbReference>
<dbReference type="Proteomes" id="UP000680185">
    <property type="component" value="Unassembled WGS sequence"/>
</dbReference>
<dbReference type="Gene3D" id="3.20.20.120">
    <property type="entry name" value="Enolase-like C-terminal domain"/>
    <property type="match status" value="1"/>
</dbReference>
<dbReference type="InterPro" id="IPR029017">
    <property type="entry name" value="Enolase-like_N"/>
</dbReference>
<keyword evidence="7" id="KW-0456">Lyase</keyword>
<dbReference type="Pfam" id="PF00113">
    <property type="entry name" value="Enolase_C"/>
    <property type="match status" value="1"/>
</dbReference>
<dbReference type="InterPro" id="IPR000941">
    <property type="entry name" value="Enolase"/>
</dbReference>
<sequence>MSKILSIKARMLLDSRGNPAVEAEVQTQKATASAIMPEGASTGSLEAMELRDGGKAFLGKGVKKAIANVNETIAPKLKGLDSGNQKQADKIMLDLDSTSNKSRLGANAILPVSIALCKASAAAQGIQAFEYIGKLAESKESILPVPLMNVINGGKHAGDELAVQEFMLVPLGAGNYSEALQFNVEIYQTLKQIIKDKFGKSAINVGDEGGFAPSISKTEDVLKLMQLALKETGYEKQVRIALDFAANSFHHNEKYIFEGKECNNMQFLEIVEGLIERFNLASVEDPFAEQDWQAFCALTKSKGAKCQIVGDDLLVTSVERIQRALKLSACNSVIIKPNQVGTVTETLKAVQAAKDAGFNFIISHRSGDSE</sequence>
<gene>
    <name evidence="10" type="ORF">J4478_05335</name>
</gene>
<dbReference type="GO" id="GO:0000287">
    <property type="term" value="F:magnesium ion binding"/>
    <property type="evidence" value="ECO:0007669"/>
    <property type="project" value="InterPro"/>
</dbReference>
<evidence type="ECO:0000256" key="5">
    <source>
        <dbReference type="ARBA" id="ARBA00022842"/>
    </source>
</evidence>
<keyword evidence="5" id="KW-0460">Magnesium</keyword>
<evidence type="ECO:0000256" key="7">
    <source>
        <dbReference type="ARBA" id="ARBA00023239"/>
    </source>
</evidence>
<dbReference type="SMART" id="SM01193">
    <property type="entry name" value="Enolase_N"/>
    <property type="match status" value="1"/>
</dbReference>
<evidence type="ECO:0000313" key="10">
    <source>
        <dbReference type="EMBL" id="MBS3058793.1"/>
    </source>
</evidence>
<dbReference type="Pfam" id="PF03952">
    <property type="entry name" value="Enolase_N"/>
    <property type="match status" value="1"/>
</dbReference>
<dbReference type="SFLD" id="SFLDS00001">
    <property type="entry name" value="Enolase"/>
    <property type="match status" value="1"/>
</dbReference>
<proteinExistence type="inferred from homology"/>
<comment type="cofactor">
    <cofactor evidence="1">
        <name>Mg(2+)</name>
        <dbReference type="ChEBI" id="CHEBI:18420"/>
    </cofactor>
</comment>
<organism evidence="10 11">
    <name type="scientific">Candidatus Iainarchaeum sp</name>
    <dbReference type="NCBI Taxonomy" id="3101447"/>
    <lineage>
        <taxon>Archaea</taxon>
        <taxon>Candidatus Iainarchaeota</taxon>
        <taxon>Candidatus Iainarchaeia</taxon>
        <taxon>Candidatus Iainarchaeales</taxon>
        <taxon>Candidatus Iainarchaeaceae</taxon>
        <taxon>Candidatus Iainarchaeum</taxon>
    </lineage>
</organism>
<dbReference type="EC" id="4.2.1.11" evidence="4"/>
<dbReference type="InterPro" id="IPR020809">
    <property type="entry name" value="Enolase_CS"/>
</dbReference>
<feature type="domain" description="Enolase C-terminal TIM barrel" evidence="8">
    <location>
        <begin position="140"/>
        <end position="370"/>
    </location>
</feature>
<dbReference type="SFLD" id="SFLDG00178">
    <property type="entry name" value="enolase"/>
    <property type="match status" value="1"/>
</dbReference>
<comment type="similarity">
    <text evidence="3">Belongs to the enolase family.</text>
</comment>
<dbReference type="GO" id="GO:0006096">
    <property type="term" value="P:glycolytic process"/>
    <property type="evidence" value="ECO:0007669"/>
    <property type="project" value="UniProtKB-KW"/>
</dbReference>
<comment type="pathway">
    <text evidence="2">Carbohydrate degradation; glycolysis; pyruvate from D-glyceraldehyde 3-phosphate: step 4/5.</text>
</comment>
<dbReference type="InterPro" id="IPR020811">
    <property type="entry name" value="Enolase_N"/>
</dbReference>
<accession>A0A8T4KUS8</accession>
<comment type="caution">
    <text evidence="10">The sequence shown here is derived from an EMBL/GenBank/DDBJ whole genome shotgun (WGS) entry which is preliminary data.</text>
</comment>
<dbReference type="CDD" id="cd03313">
    <property type="entry name" value="enolase"/>
    <property type="match status" value="1"/>
</dbReference>
<dbReference type="GO" id="GO:0004634">
    <property type="term" value="F:phosphopyruvate hydratase activity"/>
    <property type="evidence" value="ECO:0007669"/>
    <property type="project" value="UniProtKB-EC"/>
</dbReference>
<dbReference type="AlphaFoldDB" id="A0A8T4KUS8"/>
<dbReference type="SUPFAM" id="SSF54826">
    <property type="entry name" value="Enolase N-terminal domain-like"/>
    <property type="match status" value="1"/>
</dbReference>
<evidence type="ECO:0000256" key="2">
    <source>
        <dbReference type="ARBA" id="ARBA00005031"/>
    </source>
</evidence>
<dbReference type="Gene3D" id="3.30.390.10">
    <property type="entry name" value="Enolase-like, N-terminal domain"/>
    <property type="match status" value="1"/>
</dbReference>
<dbReference type="SUPFAM" id="SSF51604">
    <property type="entry name" value="Enolase C-terminal domain-like"/>
    <property type="match status" value="1"/>
</dbReference>
<dbReference type="InterPro" id="IPR036849">
    <property type="entry name" value="Enolase-like_C_sf"/>
</dbReference>
<dbReference type="SMART" id="SM01192">
    <property type="entry name" value="Enolase_C"/>
    <property type="match status" value="1"/>
</dbReference>
<dbReference type="PANTHER" id="PTHR11902">
    <property type="entry name" value="ENOLASE"/>
    <property type="match status" value="1"/>
</dbReference>
<evidence type="ECO:0000313" key="11">
    <source>
        <dbReference type="Proteomes" id="UP000680185"/>
    </source>
</evidence>
<dbReference type="EMBL" id="JAGVWB010000040">
    <property type="protein sequence ID" value="MBS3058793.1"/>
    <property type="molecule type" value="Genomic_DNA"/>
</dbReference>
<evidence type="ECO:0000256" key="6">
    <source>
        <dbReference type="ARBA" id="ARBA00023152"/>
    </source>
</evidence>
<name>A0A8T4KUS8_9ARCH</name>
<reference evidence="10" key="2">
    <citation type="submission" date="2021-05" db="EMBL/GenBank/DDBJ databases">
        <title>Protein family content uncovers lineage relationships and bacterial pathway maintenance mechanisms in DPANN archaea.</title>
        <authorList>
            <person name="Castelle C.J."/>
            <person name="Meheust R."/>
            <person name="Jaffe A.L."/>
            <person name="Seitz K."/>
            <person name="Gong X."/>
            <person name="Baker B.J."/>
            <person name="Banfield J.F."/>
        </authorList>
    </citation>
    <scope>NUCLEOTIDE SEQUENCE</scope>
    <source>
        <strain evidence="10">RIFCSPLOWO2_01_FULL_43_13</strain>
    </source>
</reference>
<keyword evidence="6" id="KW-0324">Glycolysis</keyword>
<evidence type="ECO:0000259" key="8">
    <source>
        <dbReference type="SMART" id="SM01192"/>
    </source>
</evidence>
<protein>
    <recommendedName>
        <fullName evidence="4">phosphopyruvate hydratase</fullName>
        <ecNumber evidence="4">4.2.1.11</ecNumber>
    </recommendedName>
</protein>
<dbReference type="PANTHER" id="PTHR11902:SF1">
    <property type="entry name" value="ENOLASE"/>
    <property type="match status" value="1"/>
</dbReference>
<feature type="non-terminal residue" evidence="10">
    <location>
        <position position="370"/>
    </location>
</feature>